<organism evidence="7">
    <name type="scientific">Arabidopsis thaliana</name>
    <name type="common">Mouse-ear cress</name>
    <dbReference type="NCBI Taxonomy" id="3702"/>
    <lineage>
        <taxon>Eukaryota</taxon>
        <taxon>Viridiplantae</taxon>
        <taxon>Streptophyta</taxon>
        <taxon>Embryophyta</taxon>
        <taxon>Tracheophyta</taxon>
        <taxon>Spermatophyta</taxon>
        <taxon>Magnoliopsida</taxon>
        <taxon>eudicotyledons</taxon>
        <taxon>Gunneridae</taxon>
        <taxon>Pentapetalae</taxon>
        <taxon>rosids</taxon>
        <taxon>malvids</taxon>
        <taxon>Brassicales</taxon>
        <taxon>Brassicaceae</taxon>
        <taxon>Camelineae</taxon>
        <taxon>Arabidopsis</taxon>
    </lineage>
</organism>
<name>Q9ZUA6_ARATH</name>
<reference evidence="7" key="2">
    <citation type="submission" date="2000-03" db="EMBL/GenBank/DDBJ databases">
        <authorList>
            <person name="Lin X."/>
            <person name="Kaul S."/>
            <person name="Shea T.P."/>
            <person name="Fujii C.Y."/>
            <person name="Shen M."/>
            <person name="VanAken S.E."/>
            <person name="Barnstead M.E."/>
            <person name="Mason T.M."/>
            <person name="Bowman C.L."/>
            <person name="Ronning C.M."/>
            <person name="Benito M.-I."/>
            <person name="Carrera A.J."/>
            <person name="Creasy T.H."/>
            <person name="Buell C.R."/>
            <person name="Town C.D."/>
            <person name="Nierman W.C."/>
            <person name="Fraser C.M."/>
            <person name="Venter J.C."/>
        </authorList>
    </citation>
    <scope>NUCLEOTIDE SEQUENCE</scope>
</reference>
<dbReference type="InterPro" id="IPR036426">
    <property type="entry name" value="Bulb-type_lectin_dom_sf"/>
</dbReference>
<dbReference type="EMBL" id="AC006069">
    <property type="protein sequence ID" value="AAD12694.1"/>
    <property type="molecule type" value="Genomic_DNA"/>
</dbReference>
<accession>Q9ZUA6</accession>
<reference evidence="8 9" key="1">
    <citation type="journal article" date="1999" name="Nature">
        <title>Sequence and analysis of chromosome 2 of the plant Arabidopsis thaliana.</title>
        <authorList>
            <person name="Lin X."/>
            <person name="Kaul S."/>
            <person name="Rounsley S."/>
            <person name="Shea T.P."/>
            <person name="Benito M.I."/>
            <person name="Town C.D."/>
            <person name="Fujii C.Y."/>
            <person name="Mason T."/>
            <person name="Bowman C.L."/>
            <person name="Barnstead M."/>
            <person name="Feldblyum T.V."/>
            <person name="Buell C.R."/>
            <person name="Ketchum K.A."/>
            <person name="Lee J."/>
            <person name="Ronning C.M."/>
            <person name="Koo H.L."/>
            <person name="Moffat K.S."/>
            <person name="Cronin L.A."/>
            <person name="Shen M."/>
            <person name="Pai G."/>
            <person name="Van Aken S."/>
            <person name="Umayam L."/>
            <person name="Tallon L.J."/>
            <person name="Gill J.E."/>
            <person name="Adams M.D."/>
            <person name="Carrera A.J."/>
            <person name="Creasy T.H."/>
            <person name="Goodman H.M."/>
            <person name="Somerville C.R."/>
            <person name="Copenhaver G.P."/>
            <person name="Preuss D."/>
            <person name="Nierman W.C."/>
            <person name="White O."/>
            <person name="Eisen J.A."/>
            <person name="Salzberg S.L."/>
            <person name="Fraser C.M."/>
            <person name="Venter J.C."/>
        </authorList>
    </citation>
    <scope>NUCLEOTIDE SEQUENCE [LARGE SCALE GENOMIC DNA]</scope>
    <source>
        <strain evidence="9">cv. Columbia</strain>
    </source>
</reference>
<dbReference type="GeneID" id="814709"/>
<evidence type="ECO:0000259" key="5">
    <source>
        <dbReference type="PROSITE" id="PS50927"/>
    </source>
</evidence>
<evidence type="ECO:0000256" key="4">
    <source>
        <dbReference type="ARBA" id="ARBA00023180"/>
    </source>
</evidence>
<dbReference type="Proteomes" id="UP000006548">
    <property type="component" value="Chromosome 2"/>
</dbReference>
<keyword evidence="4" id="KW-0325">Glycoprotein</keyword>
<sequence length="275" mass="31398">MAPVRGCNDRDIKFSPKFVVYALRVSLFETVSGKKGIGLYDSSKASHWLGESSEPFNSFGTFKFSNNNLVLDDQAGIRVWGTNFMGVVGSSLVKEFLDDGNFVIKNTWDNDTAGFLWQSFDFLTDTLLPGMALGWKFHRGINRYLLPFPDGYLLPKMALGWNFHWGVNQYLVAWETPDNPSKSREEYVASSFPELFVSNYEGRLYGTGPLDDQKEQSLMDKTFLSDKIYIADIQEVSFTAYNDSIFTRLNLSPPGILQRLTWNQTVERWIGSWHQ</sequence>
<dbReference type="EMBL" id="CP002685">
    <property type="protein sequence ID" value="AEC05497.1"/>
    <property type="molecule type" value="Genomic_DNA"/>
</dbReference>
<dbReference type="SMART" id="SM00108">
    <property type="entry name" value="B_lectin"/>
    <property type="match status" value="1"/>
</dbReference>
<keyword evidence="2" id="KW-0430">Lectin</keyword>
<reference evidence="8" key="4">
    <citation type="submission" date="2011-02" db="EMBL/GenBank/DDBJ databases">
        <authorList>
            <consortium name="TAIR"/>
            <person name="Swarbreck D."/>
            <person name="Lamesch P."/>
            <person name="Wilks C."/>
            <person name="Huala E."/>
        </authorList>
    </citation>
    <scope>NUCLEOTIDE SEQUENCE</scope>
</reference>
<dbReference type="KEGG" id="ath:AT2G01780"/>
<dbReference type="PANTHER" id="PTHR32444:SF249">
    <property type="entry name" value="CURCULIN-LIKE (MANNOSE-BINDING) LECTIN FAMILY PROTEIN"/>
    <property type="match status" value="1"/>
</dbReference>
<evidence type="ECO:0000313" key="8">
    <source>
        <dbReference type="EMBL" id="AEC05497.1"/>
    </source>
</evidence>
<proteinExistence type="predicted"/>
<dbReference type="AlphaFoldDB" id="Q9ZUA6"/>
<keyword evidence="3" id="KW-1015">Disulfide bond</keyword>
<reference evidence="8" key="5">
    <citation type="submission" date="2016-05" db="EMBL/GenBank/DDBJ databases">
        <authorList>
            <person name="Krishnakumar V."/>
            <person name="Cheng C.-Y."/>
            <person name="Chan A.P."/>
            <person name="Schobel S."/>
            <person name="Kim M."/>
            <person name="Ferlanti E.S."/>
            <person name="Belyaeva I."/>
            <person name="Rosen B.D."/>
            <person name="Micklem G."/>
            <person name="Miller J.R."/>
            <person name="Vaughn M."/>
            <person name="Town C.D."/>
        </authorList>
    </citation>
    <scope>NUCLEOTIDE SEQUENCE</scope>
</reference>
<dbReference type="SMR" id="Q9ZUA6"/>
<dbReference type="TAIR" id="AT2G01780"/>
<dbReference type="PROSITE" id="PS50927">
    <property type="entry name" value="BULB_LECTIN"/>
    <property type="match status" value="1"/>
</dbReference>
<gene>
    <name evidence="6 8" type="ordered locus">At2g01780</name>
    <name evidence="8" type="ORF">T8O11.5</name>
    <name evidence="8" type="ORF">T8O11_5</name>
</gene>
<protein>
    <submittedName>
        <fullName evidence="8">Curculin-like (Mannose-binding) lectin family protein</fullName>
    </submittedName>
    <submittedName>
        <fullName evidence="7">Putative S-locus glycoprotein</fullName>
    </submittedName>
</protein>
<dbReference type="Araport" id="AT2G01780"/>
<dbReference type="PANTHER" id="PTHR32444">
    <property type="entry name" value="BULB-TYPE LECTIN DOMAIN-CONTAINING PROTEIN"/>
    <property type="match status" value="1"/>
</dbReference>
<reference evidence="9" key="6">
    <citation type="journal article" date="2017" name="Plant J.">
        <title>Araport11: a complete reannotation of the Arabidopsis thaliana reference genome.</title>
        <authorList>
            <person name="Cheng C.Y."/>
            <person name="Krishnakumar V."/>
            <person name="Chan A.P."/>
            <person name="Thibaud-Nissen F."/>
            <person name="Schobel S."/>
            <person name="Town C.D."/>
        </authorList>
    </citation>
    <scope>GENOME REANNOTATION</scope>
    <source>
        <strain evidence="9">cv. Columbia</strain>
    </source>
</reference>
<dbReference type="Pfam" id="PF01453">
    <property type="entry name" value="B_lectin"/>
    <property type="match status" value="1"/>
</dbReference>
<reference evidence="7" key="3">
    <citation type="submission" date="2002-02" db="EMBL/GenBank/DDBJ databases">
        <authorList>
            <person name="Town C.D."/>
            <person name="Kaul S."/>
        </authorList>
    </citation>
    <scope>NUCLEOTIDE SEQUENCE</scope>
</reference>
<evidence type="ECO:0000256" key="1">
    <source>
        <dbReference type="ARBA" id="ARBA00022729"/>
    </source>
</evidence>
<dbReference type="PIR" id="A84429">
    <property type="entry name" value="A84429"/>
</dbReference>
<dbReference type="SUPFAM" id="SSF51110">
    <property type="entry name" value="alpha-D-mannose-specific plant lectins"/>
    <property type="match status" value="1"/>
</dbReference>
<evidence type="ECO:0000313" key="9">
    <source>
        <dbReference type="Proteomes" id="UP000006548"/>
    </source>
</evidence>
<dbReference type="PaxDb" id="3702-AT2G01780.1"/>
<evidence type="ECO:0000313" key="6">
    <source>
        <dbReference type="Araport" id="AT2G01780"/>
    </source>
</evidence>
<dbReference type="InterPro" id="IPR001480">
    <property type="entry name" value="Bulb-type_lectin_dom"/>
</dbReference>
<evidence type="ECO:0000256" key="3">
    <source>
        <dbReference type="ARBA" id="ARBA00023157"/>
    </source>
</evidence>
<feature type="domain" description="Bulb-type lectin" evidence="5">
    <location>
        <begin position="3"/>
        <end position="117"/>
    </location>
</feature>
<dbReference type="GO" id="GO:0030246">
    <property type="term" value="F:carbohydrate binding"/>
    <property type="evidence" value="ECO:0007669"/>
    <property type="project" value="UniProtKB-KW"/>
</dbReference>
<dbReference type="HOGENOM" id="CLU_1013178_0_0_1"/>
<keyword evidence="1" id="KW-0732">Signal</keyword>
<evidence type="ECO:0000256" key="2">
    <source>
        <dbReference type="ARBA" id="ARBA00022734"/>
    </source>
</evidence>
<keyword evidence="9" id="KW-1185">Reference proteome</keyword>
<evidence type="ECO:0000313" key="7">
    <source>
        <dbReference type="EMBL" id="AAD12694.1"/>
    </source>
</evidence>